<evidence type="ECO:0000313" key="4">
    <source>
        <dbReference type="EMBL" id="OAA72676.1"/>
    </source>
</evidence>
<dbReference type="CDD" id="cd05251">
    <property type="entry name" value="NmrA_like_SDR_a"/>
    <property type="match status" value="1"/>
</dbReference>
<evidence type="ECO:0000256" key="2">
    <source>
        <dbReference type="ARBA" id="ARBA00022857"/>
    </source>
</evidence>
<evidence type="ECO:0000256" key="1">
    <source>
        <dbReference type="ARBA" id="ARBA00006328"/>
    </source>
</evidence>
<dbReference type="Proteomes" id="UP000076881">
    <property type="component" value="Unassembled WGS sequence"/>
</dbReference>
<sequence length="331" mass="35537">MSTTKLVTVFGATGLQGGSVVRSLISNKDREFSVRGITRNPDSEKSKALAALGVEMVKAEGSNLEEIKQAFRGSWAVFLNTDTESADLSTPGGPTESDFGTALVDAAAEMGVQHLVYSGMRSATEATHGVLPVRVYDQKAAIAQYARNKGFKSAISVSAAWYMENHLNRPGAESFGGFPFFPDADGYLTLQLPSLGGAGNMSWVGIERDYGDIVHAALLEPETHDKKQIEAISCVASLEDLVATFEKVTKKKARYVGFDWETFETHGNLEADTIKGIFGLTHVMDAEFAKTFYDSSTAKALKAKAAAARGLTGEDAELQTIEGFITKHFGA</sequence>
<dbReference type="EMBL" id="AZHF01000007">
    <property type="protein sequence ID" value="OAA72676.1"/>
    <property type="molecule type" value="Genomic_DNA"/>
</dbReference>
<dbReference type="PANTHER" id="PTHR42748">
    <property type="entry name" value="NITROGEN METABOLITE REPRESSION PROTEIN NMRA FAMILY MEMBER"/>
    <property type="match status" value="1"/>
</dbReference>
<dbReference type="STRING" id="1081108.A0A168DJ41"/>
<keyword evidence="2" id="KW-0521">NADP</keyword>
<dbReference type="AlphaFoldDB" id="A0A168DJ41"/>
<feature type="domain" description="NmrA-like" evidence="3">
    <location>
        <begin position="4"/>
        <end position="265"/>
    </location>
</feature>
<dbReference type="InterPro" id="IPR036291">
    <property type="entry name" value="NAD(P)-bd_dom_sf"/>
</dbReference>
<proteinExistence type="inferred from homology"/>
<dbReference type="InterPro" id="IPR008030">
    <property type="entry name" value="NmrA-like"/>
</dbReference>
<gene>
    <name evidence="4" type="ORF">LEL_08460</name>
</gene>
<dbReference type="SUPFAM" id="SSF51735">
    <property type="entry name" value="NAD(P)-binding Rossmann-fold domains"/>
    <property type="match status" value="1"/>
</dbReference>
<dbReference type="Gene3D" id="3.90.25.10">
    <property type="entry name" value="UDP-galactose 4-epimerase, domain 1"/>
    <property type="match status" value="1"/>
</dbReference>
<dbReference type="PANTHER" id="PTHR42748:SF31">
    <property type="entry name" value="NMRA-LIKE DOMAIN-CONTAINING PROTEIN-RELATED"/>
    <property type="match status" value="1"/>
</dbReference>
<protein>
    <submittedName>
        <fullName evidence="4">NAD(P)-binding domain protein</fullName>
    </submittedName>
</protein>
<evidence type="ECO:0000313" key="5">
    <source>
        <dbReference type="Proteomes" id="UP000076881"/>
    </source>
</evidence>
<comment type="similarity">
    <text evidence="1">Belongs to the NmrA-type oxidoreductase family.</text>
</comment>
<reference evidence="4 5" key="1">
    <citation type="journal article" date="2016" name="Genome Biol. Evol.">
        <title>Divergent and convergent evolution of fungal pathogenicity.</title>
        <authorList>
            <person name="Shang Y."/>
            <person name="Xiao G."/>
            <person name="Zheng P."/>
            <person name="Cen K."/>
            <person name="Zhan S."/>
            <person name="Wang C."/>
        </authorList>
    </citation>
    <scope>NUCLEOTIDE SEQUENCE [LARGE SCALE GENOMIC DNA]</scope>
    <source>
        <strain evidence="4 5">RCEF 1005</strain>
    </source>
</reference>
<name>A0A168DJ41_CORDF</name>
<dbReference type="Gene3D" id="3.40.50.720">
    <property type="entry name" value="NAD(P)-binding Rossmann-like Domain"/>
    <property type="match status" value="1"/>
</dbReference>
<accession>A0A168DJ41</accession>
<dbReference type="Pfam" id="PF05368">
    <property type="entry name" value="NmrA"/>
    <property type="match status" value="1"/>
</dbReference>
<comment type="caution">
    <text evidence="4">The sequence shown here is derived from an EMBL/GenBank/DDBJ whole genome shotgun (WGS) entry which is preliminary data.</text>
</comment>
<evidence type="ECO:0000259" key="3">
    <source>
        <dbReference type="Pfam" id="PF05368"/>
    </source>
</evidence>
<dbReference type="InterPro" id="IPR051164">
    <property type="entry name" value="NmrA-like_oxidored"/>
</dbReference>
<organism evidence="4 5">
    <name type="scientific">Akanthomyces lecanii RCEF 1005</name>
    <dbReference type="NCBI Taxonomy" id="1081108"/>
    <lineage>
        <taxon>Eukaryota</taxon>
        <taxon>Fungi</taxon>
        <taxon>Dikarya</taxon>
        <taxon>Ascomycota</taxon>
        <taxon>Pezizomycotina</taxon>
        <taxon>Sordariomycetes</taxon>
        <taxon>Hypocreomycetidae</taxon>
        <taxon>Hypocreales</taxon>
        <taxon>Cordycipitaceae</taxon>
        <taxon>Akanthomyces</taxon>
        <taxon>Cordyceps confragosa</taxon>
    </lineage>
</organism>
<keyword evidence="5" id="KW-1185">Reference proteome</keyword>
<dbReference type="GO" id="GO:0005634">
    <property type="term" value="C:nucleus"/>
    <property type="evidence" value="ECO:0007669"/>
    <property type="project" value="TreeGrafter"/>
</dbReference>
<dbReference type="OrthoDB" id="300709at2759"/>